<feature type="compositionally biased region" description="Basic and acidic residues" evidence="1">
    <location>
        <begin position="1"/>
        <end position="10"/>
    </location>
</feature>
<keyword evidence="3" id="KW-1185">Reference proteome</keyword>
<gene>
    <name evidence="2" type="ORF">PLEPLA_LOCUS37883</name>
</gene>
<dbReference type="Proteomes" id="UP001153269">
    <property type="component" value="Unassembled WGS sequence"/>
</dbReference>
<protein>
    <submittedName>
        <fullName evidence="2">Uncharacterized protein</fullName>
    </submittedName>
</protein>
<dbReference type="AlphaFoldDB" id="A0A9N7Z653"/>
<sequence>MTPGPGHKEAAAGSKGAATSDSTCDKLVLARSSTTLAPLHGAGANLQKQQRKEGVGSAPRRRFVCVTGVTVATRSSLQPKGGELGDVNESDRQSELKQTSLRTWRDMEGHERTGGVSQWETMCWFGGLTSASKDVSFILYTDMVSSGQSCEQREIVLSAAR</sequence>
<comment type="caution">
    <text evidence="2">The sequence shown here is derived from an EMBL/GenBank/DDBJ whole genome shotgun (WGS) entry which is preliminary data.</text>
</comment>
<evidence type="ECO:0000313" key="2">
    <source>
        <dbReference type="EMBL" id="CAB1450194.1"/>
    </source>
</evidence>
<feature type="region of interest" description="Disordered" evidence="1">
    <location>
        <begin position="76"/>
        <end position="104"/>
    </location>
</feature>
<proteinExistence type="predicted"/>
<accession>A0A9N7Z653</accession>
<feature type="region of interest" description="Disordered" evidence="1">
    <location>
        <begin position="1"/>
        <end position="22"/>
    </location>
</feature>
<evidence type="ECO:0000313" key="3">
    <source>
        <dbReference type="Proteomes" id="UP001153269"/>
    </source>
</evidence>
<dbReference type="EMBL" id="CADEAL010004045">
    <property type="protein sequence ID" value="CAB1450194.1"/>
    <property type="molecule type" value="Genomic_DNA"/>
</dbReference>
<reference evidence="2" key="1">
    <citation type="submission" date="2020-03" db="EMBL/GenBank/DDBJ databases">
        <authorList>
            <person name="Weist P."/>
        </authorList>
    </citation>
    <scope>NUCLEOTIDE SEQUENCE</scope>
</reference>
<organism evidence="2 3">
    <name type="scientific">Pleuronectes platessa</name>
    <name type="common">European plaice</name>
    <dbReference type="NCBI Taxonomy" id="8262"/>
    <lineage>
        <taxon>Eukaryota</taxon>
        <taxon>Metazoa</taxon>
        <taxon>Chordata</taxon>
        <taxon>Craniata</taxon>
        <taxon>Vertebrata</taxon>
        <taxon>Euteleostomi</taxon>
        <taxon>Actinopterygii</taxon>
        <taxon>Neopterygii</taxon>
        <taxon>Teleostei</taxon>
        <taxon>Neoteleostei</taxon>
        <taxon>Acanthomorphata</taxon>
        <taxon>Carangaria</taxon>
        <taxon>Pleuronectiformes</taxon>
        <taxon>Pleuronectoidei</taxon>
        <taxon>Pleuronectidae</taxon>
        <taxon>Pleuronectes</taxon>
    </lineage>
</organism>
<name>A0A9N7Z653_PLEPL</name>
<evidence type="ECO:0000256" key="1">
    <source>
        <dbReference type="SAM" id="MobiDB-lite"/>
    </source>
</evidence>